<reference evidence="8 9" key="1">
    <citation type="submission" date="2016-10" db="EMBL/GenBank/DDBJ databases">
        <authorList>
            <person name="de Groot N.N."/>
        </authorList>
    </citation>
    <scope>NUCLEOTIDE SEQUENCE [LARGE SCALE GENOMIC DNA]</scope>
    <source>
        <strain evidence="9">KMM 9023,NRIC 0796,JCM 17311,KCTC 23692</strain>
    </source>
</reference>
<dbReference type="GO" id="GO:0004553">
    <property type="term" value="F:hydrolase activity, hydrolyzing O-glycosyl compounds"/>
    <property type="evidence" value="ECO:0007669"/>
    <property type="project" value="InterPro"/>
</dbReference>
<organism evidence="8 9">
    <name type="scientific">Poseidonocella sedimentorum</name>
    <dbReference type="NCBI Taxonomy" id="871652"/>
    <lineage>
        <taxon>Bacteria</taxon>
        <taxon>Pseudomonadati</taxon>
        <taxon>Pseudomonadota</taxon>
        <taxon>Alphaproteobacteria</taxon>
        <taxon>Rhodobacterales</taxon>
        <taxon>Roseobacteraceae</taxon>
        <taxon>Poseidonocella</taxon>
    </lineage>
</organism>
<dbReference type="Gene3D" id="2.40.40.10">
    <property type="entry name" value="RlpA-like domain"/>
    <property type="match status" value="1"/>
</dbReference>
<gene>
    <name evidence="8" type="ORF">SAMN04515673_102282</name>
</gene>
<dbReference type="Pfam" id="PF03562">
    <property type="entry name" value="MltA"/>
    <property type="match status" value="1"/>
</dbReference>
<keyword evidence="6" id="KW-0732">Signal</keyword>
<dbReference type="Proteomes" id="UP000199302">
    <property type="component" value="Unassembled WGS sequence"/>
</dbReference>
<dbReference type="CDD" id="cd14485">
    <property type="entry name" value="mltA_like_LT_A"/>
    <property type="match status" value="1"/>
</dbReference>
<evidence type="ECO:0000313" key="9">
    <source>
        <dbReference type="Proteomes" id="UP000199302"/>
    </source>
</evidence>
<dbReference type="InterPro" id="IPR010611">
    <property type="entry name" value="3D_dom"/>
</dbReference>
<dbReference type="GO" id="GO:0009254">
    <property type="term" value="P:peptidoglycan turnover"/>
    <property type="evidence" value="ECO:0007669"/>
    <property type="project" value="InterPro"/>
</dbReference>
<dbReference type="EMBL" id="FOYI01000002">
    <property type="protein sequence ID" value="SFR01126.1"/>
    <property type="molecule type" value="Genomic_DNA"/>
</dbReference>
<keyword evidence="4" id="KW-0961">Cell wall biogenesis/degradation</keyword>
<dbReference type="GO" id="GO:0009253">
    <property type="term" value="P:peptidoglycan catabolic process"/>
    <property type="evidence" value="ECO:0007669"/>
    <property type="project" value="TreeGrafter"/>
</dbReference>
<dbReference type="CDD" id="cd14668">
    <property type="entry name" value="mlta_B"/>
    <property type="match status" value="1"/>
</dbReference>
<accession>A0A1I6D6N1</accession>
<evidence type="ECO:0000256" key="5">
    <source>
        <dbReference type="ARBA" id="ARBA00030918"/>
    </source>
</evidence>
<keyword evidence="9" id="KW-1185">Reference proteome</keyword>
<evidence type="ECO:0000256" key="4">
    <source>
        <dbReference type="ARBA" id="ARBA00023316"/>
    </source>
</evidence>
<dbReference type="InterPro" id="IPR005300">
    <property type="entry name" value="MltA_B"/>
</dbReference>
<dbReference type="SMART" id="SM00925">
    <property type="entry name" value="MltA"/>
    <property type="match status" value="1"/>
</dbReference>
<dbReference type="GO" id="GO:0008933">
    <property type="term" value="F:peptidoglycan lytic transglycosylase activity"/>
    <property type="evidence" value="ECO:0007669"/>
    <property type="project" value="TreeGrafter"/>
</dbReference>
<dbReference type="GO" id="GO:0071555">
    <property type="term" value="P:cell wall organization"/>
    <property type="evidence" value="ECO:0007669"/>
    <property type="project" value="UniProtKB-KW"/>
</dbReference>
<dbReference type="SUPFAM" id="SSF50685">
    <property type="entry name" value="Barwin-like endoglucanases"/>
    <property type="match status" value="1"/>
</dbReference>
<dbReference type="PANTHER" id="PTHR30124">
    <property type="entry name" value="MEMBRANE-BOUND LYTIC MUREIN TRANSGLYCOSYLASE A"/>
    <property type="match status" value="1"/>
</dbReference>
<evidence type="ECO:0000256" key="3">
    <source>
        <dbReference type="ARBA" id="ARBA00023239"/>
    </source>
</evidence>
<dbReference type="PANTHER" id="PTHR30124:SF0">
    <property type="entry name" value="MEMBRANE-BOUND LYTIC MUREIN TRANSGLYCOSYLASE A"/>
    <property type="match status" value="1"/>
</dbReference>
<dbReference type="InterPro" id="IPR026044">
    <property type="entry name" value="MltA"/>
</dbReference>
<evidence type="ECO:0000259" key="7">
    <source>
        <dbReference type="SMART" id="SM00925"/>
    </source>
</evidence>
<feature type="domain" description="Lytic transglycosylase MltA" evidence="7">
    <location>
        <begin position="101"/>
        <end position="236"/>
    </location>
</feature>
<protein>
    <recommendedName>
        <fullName evidence="2">peptidoglycan lytic exotransglycosylase</fullName>
        <ecNumber evidence="2">4.2.2.n1</ecNumber>
    </recommendedName>
    <alternativeName>
        <fullName evidence="5">Murein hydrolase A</fullName>
    </alternativeName>
</protein>
<name>A0A1I6D6N1_9RHOB</name>
<proteinExistence type="predicted"/>
<evidence type="ECO:0000313" key="8">
    <source>
        <dbReference type="EMBL" id="SFR01126.1"/>
    </source>
</evidence>
<feature type="chain" id="PRO_5011601720" description="peptidoglycan lytic exotransglycosylase" evidence="6">
    <location>
        <begin position="21"/>
        <end position="345"/>
    </location>
</feature>
<dbReference type="InterPro" id="IPR036908">
    <property type="entry name" value="RlpA-like_sf"/>
</dbReference>
<evidence type="ECO:0000256" key="1">
    <source>
        <dbReference type="ARBA" id="ARBA00001420"/>
    </source>
</evidence>
<dbReference type="Gene3D" id="2.40.240.50">
    <property type="entry name" value="Barwin-like endoglucanases"/>
    <property type="match status" value="1"/>
</dbReference>
<dbReference type="PIRSF" id="PIRSF019422">
    <property type="entry name" value="MltA"/>
    <property type="match status" value="1"/>
</dbReference>
<sequence length="345" mass="37854">MRALRAAILSGAVVAGSATAQEPRVTLLGFEDLDGWAEDDHLAAFTTFRETCLDLTDPDWQAICAAATAEPDPRLFFETFFRPVLVEDGAEALFTGYFEPELDGALRPSDRFRYPLYRMPDAARQAQPWLTRAEIESSGAMAGQGLELVWVDDPVELFFLQVQGSGRVRLPDGGFLRVGYAGANGHPYRSIGKELARRGVFAAHQVSAQRIKAWVRDNPDAGQALLHHNPSYVFFREINQVPPDRGPLGAMNRSVTAMRTLAVDPAYTPLGVPVWLEKDGQEPLRRLMIAQDTGSAIKGAQRADVFVGTGDFAGRTAGRMRDPGRMILLLPNERAFALFPPDAEG</sequence>
<comment type="catalytic activity">
    <reaction evidence="1">
        <text>Exolytic cleavage of the (1-&gt;4)-beta-glycosidic linkage between N-acetylmuramic acid (MurNAc) and N-acetylglucosamine (GlcNAc) residues in peptidoglycan, from either the reducing or the non-reducing ends of the peptidoglycan chains, with concomitant formation of a 1,6-anhydrobond in the MurNAc residue.</text>
        <dbReference type="EC" id="4.2.2.n1"/>
    </reaction>
</comment>
<dbReference type="RefSeq" id="WP_425439386.1">
    <property type="nucleotide sequence ID" value="NZ_FOYI01000002.1"/>
</dbReference>
<dbReference type="STRING" id="871652.SAMN04515673_102282"/>
<dbReference type="Pfam" id="PF06725">
    <property type="entry name" value="3D"/>
    <property type="match status" value="1"/>
</dbReference>
<evidence type="ECO:0000256" key="2">
    <source>
        <dbReference type="ARBA" id="ARBA00012587"/>
    </source>
</evidence>
<dbReference type="EC" id="4.2.2.n1" evidence="2"/>
<feature type="signal peptide" evidence="6">
    <location>
        <begin position="1"/>
        <end position="20"/>
    </location>
</feature>
<keyword evidence="3" id="KW-0456">Lyase</keyword>
<dbReference type="AlphaFoldDB" id="A0A1I6D6N1"/>
<dbReference type="GO" id="GO:0019867">
    <property type="term" value="C:outer membrane"/>
    <property type="evidence" value="ECO:0007669"/>
    <property type="project" value="InterPro"/>
</dbReference>
<evidence type="ECO:0000256" key="6">
    <source>
        <dbReference type="SAM" id="SignalP"/>
    </source>
</evidence>